<evidence type="ECO:0000313" key="2">
    <source>
        <dbReference type="Proteomes" id="UP000000814"/>
    </source>
</evidence>
<protein>
    <submittedName>
        <fullName evidence="1">Uncharacterized protein</fullName>
    </submittedName>
</protein>
<gene>
    <name evidence="1" type="ordered locus">CA_C1128</name>
</gene>
<accession>Q97JZ4</accession>
<organism evidence="1 2">
    <name type="scientific">Clostridium acetobutylicum (strain ATCC 824 / DSM 792 / JCM 1419 / IAM 19013 / LMG 5710 / NBRC 13948 / NRRL B-527 / VKM B-1787 / 2291 / W)</name>
    <dbReference type="NCBI Taxonomy" id="272562"/>
    <lineage>
        <taxon>Bacteria</taxon>
        <taxon>Bacillati</taxon>
        <taxon>Bacillota</taxon>
        <taxon>Clostridia</taxon>
        <taxon>Eubacteriales</taxon>
        <taxon>Clostridiaceae</taxon>
        <taxon>Clostridium</taxon>
    </lineage>
</organism>
<dbReference type="AlphaFoldDB" id="Q97JZ4"/>
<dbReference type="PATRIC" id="fig|272562.8.peg.1335"/>
<evidence type="ECO:0000313" key="1">
    <source>
        <dbReference type="EMBL" id="AAK79101.1"/>
    </source>
</evidence>
<dbReference type="EMBL" id="AE001437">
    <property type="protein sequence ID" value="AAK79101.1"/>
    <property type="molecule type" value="Genomic_DNA"/>
</dbReference>
<dbReference type="RefSeq" id="WP_010964442.1">
    <property type="nucleotide sequence ID" value="NC_003030.1"/>
</dbReference>
<dbReference type="GeneID" id="44997638"/>
<dbReference type="STRING" id="272562.CA_C1128"/>
<proteinExistence type="predicted"/>
<dbReference type="HOGENOM" id="CLU_1774106_0_0_9"/>
<reference evidence="1 2" key="1">
    <citation type="journal article" date="2001" name="J. Bacteriol.">
        <title>Genome sequence and comparative analysis of the solvent-producing bacterium Clostridium acetobutylicum.</title>
        <authorList>
            <person name="Nolling J."/>
            <person name="Breton G."/>
            <person name="Omelchenko M.V."/>
            <person name="Makarova K.S."/>
            <person name="Zeng Q."/>
            <person name="Gibson R."/>
            <person name="Lee H.M."/>
            <person name="Dubois J."/>
            <person name="Qiu D."/>
            <person name="Hitti J."/>
            <person name="Wolf Y.I."/>
            <person name="Tatusov R.L."/>
            <person name="Sabathe F."/>
            <person name="Doucette-Stamm L."/>
            <person name="Soucaille P."/>
            <person name="Daly M.J."/>
            <person name="Bennett G.N."/>
            <person name="Koonin E.V."/>
            <person name="Smith D.R."/>
        </authorList>
    </citation>
    <scope>NUCLEOTIDE SEQUENCE [LARGE SCALE GENOMIC DNA]</scope>
    <source>
        <strain evidence="2">ATCC 824 / DSM 792 / JCM 1419 / LMG 5710 / VKM B-1787</strain>
    </source>
</reference>
<name>Q97JZ4_CLOAB</name>
<sequence length="146" mass="17260">MPSLEYLKQDLEEELKPFVKEMNIFLQNIDYWHYLKNGLKRLYVDKGIGDRFKVECKEIKNINSEEIIDIKISRDINLTEEEYIKISSELNFFKCARSNYIDIVSYTTDALSITNADKPYKNLNEIIKELENRLLDIGFSFSLSKT</sequence>
<dbReference type="KEGG" id="cac:CA_C1128"/>
<keyword evidence="2" id="KW-1185">Reference proteome</keyword>
<dbReference type="PIR" id="B97039">
    <property type="entry name" value="B97039"/>
</dbReference>
<dbReference type="Proteomes" id="UP000000814">
    <property type="component" value="Chromosome"/>
</dbReference>